<protein>
    <recommendedName>
        <fullName evidence="1">FIST C-domain domain-containing protein</fullName>
    </recommendedName>
</protein>
<dbReference type="SMART" id="SM01204">
    <property type="entry name" value="FIST_C"/>
    <property type="match status" value="1"/>
</dbReference>
<dbReference type="EMBL" id="BRYB01000475">
    <property type="protein sequence ID" value="GMI30713.1"/>
    <property type="molecule type" value="Genomic_DNA"/>
</dbReference>
<dbReference type="Pfam" id="PF10442">
    <property type="entry name" value="FIST_C"/>
    <property type="match status" value="1"/>
</dbReference>
<accession>A0ABQ6MRJ5</accession>
<evidence type="ECO:0000313" key="3">
    <source>
        <dbReference type="Proteomes" id="UP001165060"/>
    </source>
</evidence>
<dbReference type="InterPro" id="IPR019494">
    <property type="entry name" value="FIST_C"/>
</dbReference>
<evidence type="ECO:0000259" key="1">
    <source>
        <dbReference type="SMART" id="SM01204"/>
    </source>
</evidence>
<organism evidence="2 3">
    <name type="scientific">Tetraparma gracilis</name>
    <dbReference type="NCBI Taxonomy" id="2962635"/>
    <lineage>
        <taxon>Eukaryota</taxon>
        <taxon>Sar</taxon>
        <taxon>Stramenopiles</taxon>
        <taxon>Ochrophyta</taxon>
        <taxon>Bolidophyceae</taxon>
        <taxon>Parmales</taxon>
        <taxon>Triparmaceae</taxon>
        <taxon>Tetraparma</taxon>
    </lineage>
</organism>
<evidence type="ECO:0000313" key="2">
    <source>
        <dbReference type="EMBL" id="GMI30713.1"/>
    </source>
</evidence>
<proteinExistence type="predicted"/>
<feature type="domain" description="FIST C-domain" evidence="1">
    <location>
        <begin position="337"/>
        <end position="468"/>
    </location>
</feature>
<keyword evidence="3" id="KW-1185">Reference proteome</keyword>
<comment type="caution">
    <text evidence="2">The sequence shown here is derived from an EMBL/GenBank/DDBJ whole genome shotgun (WGS) entry which is preliminary data.</text>
</comment>
<reference evidence="2 3" key="1">
    <citation type="journal article" date="2023" name="Commun. Biol.">
        <title>Genome analysis of Parmales, the sister group of diatoms, reveals the evolutionary specialization of diatoms from phago-mixotrophs to photoautotrophs.</title>
        <authorList>
            <person name="Ban H."/>
            <person name="Sato S."/>
            <person name="Yoshikawa S."/>
            <person name="Yamada K."/>
            <person name="Nakamura Y."/>
            <person name="Ichinomiya M."/>
            <person name="Sato N."/>
            <person name="Blanc-Mathieu R."/>
            <person name="Endo H."/>
            <person name="Kuwata A."/>
            <person name="Ogata H."/>
        </authorList>
    </citation>
    <scope>NUCLEOTIDE SEQUENCE [LARGE SCALE GENOMIC DNA]</scope>
</reference>
<gene>
    <name evidence="2" type="ORF">TeGR_g11555</name>
</gene>
<dbReference type="PANTHER" id="PTHR14939">
    <property type="entry name" value="F-BOX ONLY PROTEIN 22"/>
    <property type="match status" value="1"/>
</dbReference>
<dbReference type="Proteomes" id="UP001165060">
    <property type="component" value="Unassembled WGS sequence"/>
</dbReference>
<name>A0ABQ6MRJ5_9STRA</name>
<dbReference type="PANTHER" id="PTHR14939:SF5">
    <property type="entry name" value="F-BOX ONLY PROTEIN 22"/>
    <property type="match status" value="1"/>
</dbReference>
<sequence length="520" mass="56124">MASFMPNEDRVTFDQIPEVIVYQILTFLDSAALASSASPTCFFFHVLSRYLQIKTPMWRTLHLLPNRKGDDLPGDDYSSYRATNPPRLSRDADTIPSLARVVQNRTCSNITLSIVFTTSGKTFKDLDLASVLPKNAVAIGCESSTTATVSNLSAFPDEFVGPVENDGDVRHPNQETLGSVTFANIPESTLTVFEIPTATFRNGSADDCMQKMPVCPLESGWSVVILMAPRTVNPNVLSDYIAKVHEQNKNVEIIGGIHMSSSSFIHKDGVSANKNSVVGVCVAGNVVYSSQISRACRPLGGLCEVTDSMSDEGWGAIAKVKRAEGGGGKEEPVENVAREAVMEMRARRTNALFCGITDSMNKGFELLNIQGIEAGALTLDGPAKVGSKMHFFTLDAESSQEDLLGRLEAARKAVEKTGKEALGSILISCGGRGTGFYGENNVESSIFSKQLPGVGMSGFFSGGEIAPQARAMMPYQSTFRGPTELQGFTSVFGVFYVPKFLTPTAHVWEAAIRDRTVNFA</sequence>